<dbReference type="AlphaFoldDB" id="A0A8T2WNJ8"/>
<reference evidence="1" key="1">
    <citation type="journal article" date="2021" name="J. Hered.">
        <title>Genome Assembly of Salicaceae Populus deltoides (Eastern Cottonwood) I-69 Based on Nanopore Sequencing and Hi-C Technologies.</title>
        <authorList>
            <person name="Bai S."/>
            <person name="Wu H."/>
            <person name="Zhang J."/>
            <person name="Pan Z."/>
            <person name="Zhao W."/>
            <person name="Li Z."/>
            <person name="Tong C."/>
        </authorList>
    </citation>
    <scope>NUCLEOTIDE SEQUENCE</scope>
    <source>
        <tissue evidence="1">Leaf</tissue>
    </source>
</reference>
<dbReference type="Proteomes" id="UP000807159">
    <property type="component" value="Chromosome 18"/>
</dbReference>
<gene>
    <name evidence="1" type="ORF">H0E87_029761</name>
</gene>
<evidence type="ECO:0000313" key="1">
    <source>
        <dbReference type="EMBL" id="KAH8482436.1"/>
    </source>
</evidence>
<evidence type="ECO:0000313" key="2">
    <source>
        <dbReference type="Proteomes" id="UP000807159"/>
    </source>
</evidence>
<protein>
    <submittedName>
        <fullName evidence="1">Uncharacterized protein</fullName>
    </submittedName>
</protein>
<keyword evidence="2" id="KW-1185">Reference proteome</keyword>
<organism evidence="1 2">
    <name type="scientific">Populus deltoides</name>
    <name type="common">Eastern poplar</name>
    <name type="synonym">Eastern cottonwood</name>
    <dbReference type="NCBI Taxonomy" id="3696"/>
    <lineage>
        <taxon>Eukaryota</taxon>
        <taxon>Viridiplantae</taxon>
        <taxon>Streptophyta</taxon>
        <taxon>Embryophyta</taxon>
        <taxon>Tracheophyta</taxon>
        <taxon>Spermatophyta</taxon>
        <taxon>Magnoliopsida</taxon>
        <taxon>eudicotyledons</taxon>
        <taxon>Gunneridae</taxon>
        <taxon>Pentapetalae</taxon>
        <taxon>rosids</taxon>
        <taxon>fabids</taxon>
        <taxon>Malpighiales</taxon>
        <taxon>Salicaceae</taxon>
        <taxon>Saliceae</taxon>
        <taxon>Populus</taxon>
    </lineage>
</organism>
<name>A0A8T2WNJ8_POPDE</name>
<dbReference type="EMBL" id="JACEGQ020000018">
    <property type="protein sequence ID" value="KAH8482436.1"/>
    <property type="molecule type" value="Genomic_DNA"/>
</dbReference>
<accession>A0A8T2WNJ8</accession>
<sequence length="140" mass="15865">MTRLPMDMGNGKPLVPAQGVKYLARQWCIMSPDQASISDPSLPNSIAYACIYAAWDLDLRAAHWMLEAMFLMLLTCTIIRPWIKGMVRVPLSNLSTLTSLDPSQNACRFEIMIDLGKHEKPPAPSYSFARRKIRQQPWLS</sequence>
<comment type="caution">
    <text evidence="1">The sequence shown here is derived from an EMBL/GenBank/DDBJ whole genome shotgun (WGS) entry which is preliminary data.</text>
</comment>
<proteinExistence type="predicted"/>